<dbReference type="Proteomes" id="UP000199579">
    <property type="component" value="Unassembled WGS sequence"/>
</dbReference>
<comment type="similarity">
    <text evidence="2">Belongs to the GSP G family.</text>
</comment>
<reference evidence="13 15" key="2">
    <citation type="submission" date="2016-10" db="EMBL/GenBank/DDBJ databases">
        <authorList>
            <person name="Varghese N."/>
            <person name="Submissions S."/>
        </authorList>
    </citation>
    <scope>NUCLEOTIDE SEQUENCE [LARGE SCALE GENOMIC DNA]</scope>
    <source>
        <strain evidence="13 15">DSM 282</strain>
    </source>
</reference>
<dbReference type="InterPro" id="IPR045584">
    <property type="entry name" value="Pilin-like"/>
</dbReference>
<dbReference type="PRINTS" id="PR00813">
    <property type="entry name" value="BCTERIALGSPG"/>
</dbReference>
<dbReference type="PANTHER" id="PTHR30093:SF44">
    <property type="entry name" value="TYPE II SECRETION SYSTEM CORE PROTEIN G"/>
    <property type="match status" value="1"/>
</dbReference>
<evidence type="ECO:0000259" key="12">
    <source>
        <dbReference type="Pfam" id="PF08334"/>
    </source>
</evidence>
<dbReference type="InterPro" id="IPR013545">
    <property type="entry name" value="T2SS_protein-GspG_C"/>
</dbReference>
<evidence type="ECO:0000313" key="16">
    <source>
        <dbReference type="Proteomes" id="UP000199579"/>
    </source>
</evidence>
<dbReference type="InterPro" id="IPR010054">
    <property type="entry name" value="Type2_sec_GspG"/>
</dbReference>
<gene>
    <name evidence="13" type="ORF">SAMN04244571_02811</name>
    <name evidence="14" type="ORF">SAMN04244574_02640</name>
</gene>
<name>A0A1I4E0X1_9GAMM</name>
<keyword evidence="5" id="KW-0488">Methylation</keyword>
<dbReference type="Proteomes" id="UP000198861">
    <property type="component" value="Unassembled WGS sequence"/>
</dbReference>
<feature type="domain" description="Type II secretion system protein GspG C-terminal" evidence="12">
    <location>
        <begin position="51"/>
        <end position="156"/>
    </location>
</feature>
<dbReference type="EMBL" id="FOKJ01000048">
    <property type="protein sequence ID" value="SFB43843.1"/>
    <property type="molecule type" value="Genomic_DNA"/>
</dbReference>
<reference evidence="14 16" key="1">
    <citation type="submission" date="2016-10" db="EMBL/GenBank/DDBJ databases">
        <authorList>
            <person name="de Groot N.N."/>
        </authorList>
    </citation>
    <scope>NUCLEOTIDE SEQUENCE [LARGE SCALE GENOMIC DNA]</scope>
    <source>
        <strain evidence="14 16">DSM 381</strain>
    </source>
</reference>
<evidence type="ECO:0000256" key="1">
    <source>
        <dbReference type="ARBA" id="ARBA00004377"/>
    </source>
</evidence>
<dbReference type="Gene3D" id="3.30.700.10">
    <property type="entry name" value="Glycoprotein, Type 4 Pilin"/>
    <property type="match status" value="1"/>
</dbReference>
<feature type="transmembrane region" description="Helical" evidence="11">
    <location>
        <begin position="28"/>
        <end position="48"/>
    </location>
</feature>
<evidence type="ECO:0000256" key="4">
    <source>
        <dbReference type="ARBA" id="ARBA00022475"/>
    </source>
</evidence>
<evidence type="ECO:0000256" key="10">
    <source>
        <dbReference type="SAM" id="MobiDB-lite"/>
    </source>
</evidence>
<evidence type="ECO:0000256" key="6">
    <source>
        <dbReference type="ARBA" id="ARBA00022519"/>
    </source>
</evidence>
<sequence length="157" mass="17000">MALQPPEPEVSQMKRMHPPAPAHRSSGFTLLELLVVLVVLGLLAGIVGPKYFNQLGRSETKVARAQIGGLSKALDIYRVETGRYPSTEQGLSALVAAPSDEPRWSGPYLQKGVPQDPWGRAYVYRSPGENGDYDLLTLGKDGQPGGEGENAEITSWQ</sequence>
<keyword evidence="9 11" id="KW-0472">Membrane</keyword>
<dbReference type="GO" id="GO:0015628">
    <property type="term" value="P:protein secretion by the type II secretion system"/>
    <property type="evidence" value="ECO:0007669"/>
    <property type="project" value="InterPro"/>
</dbReference>
<evidence type="ECO:0000256" key="3">
    <source>
        <dbReference type="ARBA" id="ARBA00020042"/>
    </source>
</evidence>
<evidence type="ECO:0000256" key="7">
    <source>
        <dbReference type="ARBA" id="ARBA00022692"/>
    </source>
</evidence>
<proteinExistence type="inferred from homology"/>
<dbReference type="GO" id="GO:0005886">
    <property type="term" value="C:plasma membrane"/>
    <property type="evidence" value="ECO:0007669"/>
    <property type="project" value="UniProtKB-SubCell"/>
</dbReference>
<keyword evidence="7 11" id="KW-0812">Transmembrane</keyword>
<dbReference type="PROSITE" id="PS00409">
    <property type="entry name" value="PROKAR_NTER_METHYL"/>
    <property type="match status" value="1"/>
</dbReference>
<comment type="subcellular location">
    <subcellularLocation>
        <location evidence="1">Cell inner membrane</location>
        <topology evidence="1">Single-pass membrane protein</topology>
    </subcellularLocation>
</comment>
<dbReference type="NCBIfam" id="TIGR02532">
    <property type="entry name" value="IV_pilin_GFxxxE"/>
    <property type="match status" value="1"/>
</dbReference>
<keyword evidence="8 11" id="KW-1133">Transmembrane helix</keyword>
<evidence type="ECO:0000256" key="5">
    <source>
        <dbReference type="ARBA" id="ARBA00022481"/>
    </source>
</evidence>
<dbReference type="GO" id="GO:0015627">
    <property type="term" value="C:type II protein secretion system complex"/>
    <property type="evidence" value="ECO:0007669"/>
    <property type="project" value="InterPro"/>
</dbReference>
<evidence type="ECO:0000256" key="9">
    <source>
        <dbReference type="ARBA" id="ARBA00023136"/>
    </source>
</evidence>
<keyword evidence="4" id="KW-1003">Cell membrane</keyword>
<dbReference type="PANTHER" id="PTHR30093">
    <property type="entry name" value="GENERAL SECRETION PATHWAY PROTEIN G"/>
    <property type="match status" value="1"/>
</dbReference>
<keyword evidence="15" id="KW-1185">Reference proteome</keyword>
<dbReference type="InterPro" id="IPR012902">
    <property type="entry name" value="N_methyl_site"/>
</dbReference>
<dbReference type="AlphaFoldDB" id="A0A1I4E0X1"/>
<feature type="region of interest" description="Disordered" evidence="10">
    <location>
        <begin position="1"/>
        <end position="21"/>
    </location>
</feature>
<dbReference type="InterPro" id="IPR000983">
    <property type="entry name" value="Bac_GSPG_pilin"/>
</dbReference>
<organism evidence="14 16">
    <name type="scientific">Azotobacter beijerinckii</name>
    <dbReference type="NCBI Taxonomy" id="170623"/>
    <lineage>
        <taxon>Bacteria</taxon>
        <taxon>Pseudomonadati</taxon>
        <taxon>Pseudomonadota</taxon>
        <taxon>Gammaproteobacteria</taxon>
        <taxon>Pseudomonadales</taxon>
        <taxon>Pseudomonadaceae</taxon>
        <taxon>Azotobacter</taxon>
    </lineage>
</organism>
<evidence type="ECO:0000256" key="2">
    <source>
        <dbReference type="ARBA" id="ARBA00009984"/>
    </source>
</evidence>
<dbReference type="NCBIfam" id="TIGR01710">
    <property type="entry name" value="typeII_sec_gspG"/>
    <property type="match status" value="1"/>
</dbReference>
<dbReference type="SUPFAM" id="SSF54523">
    <property type="entry name" value="Pili subunits"/>
    <property type="match status" value="1"/>
</dbReference>
<dbReference type="Pfam" id="PF08334">
    <property type="entry name" value="T2SSG"/>
    <property type="match status" value="1"/>
</dbReference>
<keyword evidence="6" id="KW-0997">Cell inner membrane</keyword>
<dbReference type="EMBL" id="FOSX01000042">
    <property type="protein sequence ID" value="SFK98187.1"/>
    <property type="molecule type" value="Genomic_DNA"/>
</dbReference>
<evidence type="ECO:0000313" key="14">
    <source>
        <dbReference type="EMBL" id="SFK98187.1"/>
    </source>
</evidence>
<dbReference type="Pfam" id="PF07963">
    <property type="entry name" value="N_methyl"/>
    <property type="match status" value="1"/>
</dbReference>
<evidence type="ECO:0000256" key="8">
    <source>
        <dbReference type="ARBA" id="ARBA00022989"/>
    </source>
</evidence>
<evidence type="ECO:0000256" key="11">
    <source>
        <dbReference type="SAM" id="Phobius"/>
    </source>
</evidence>
<evidence type="ECO:0000313" key="15">
    <source>
        <dbReference type="Proteomes" id="UP000198861"/>
    </source>
</evidence>
<accession>A0A1I4E0X1</accession>
<protein>
    <recommendedName>
        <fullName evidence="3">Type II secretion system core protein G</fullName>
    </recommendedName>
</protein>
<evidence type="ECO:0000313" key="13">
    <source>
        <dbReference type="EMBL" id="SFB43843.1"/>
    </source>
</evidence>